<proteinExistence type="inferred from homology"/>
<dbReference type="Pfam" id="PF01906">
    <property type="entry name" value="YbjQ_1"/>
    <property type="match status" value="1"/>
</dbReference>
<dbReference type="EMBL" id="JACHBI010000006">
    <property type="protein sequence ID" value="MBB5574667.1"/>
    <property type="molecule type" value="Genomic_DNA"/>
</dbReference>
<evidence type="ECO:0000313" key="3">
    <source>
        <dbReference type="Proteomes" id="UP000549882"/>
    </source>
</evidence>
<sequence length="312" mass="34504">MGLFDFFKKPDPEVVARHQAAAERQADIRRAIGHNSVPEMTRKRLDGIQARTLPWLATLTPAELLVMRSHGIRPISSVSATCWLHYGFSWTTGHMQGWNSALRRLSEEAKAAGANAVIDVKMRTVPLRIEQSMDFTLVGTAVKVDGLPPSGAPIISTVSALEFAKLLDADIIPVGIAVGAAYERRTDWSGRTRLTFMGNIECLDLSRLWGEVRTRAMSELRNSAQRQHGSVLAHVNFSQSFKIERDKQPPDFLFRHIIIGTVVDIAAEVATKAMKDRGLDTGIVVDMHAGRTPLNGRVLHHQSYGSHEKGEI</sequence>
<gene>
    <name evidence="2" type="ORF">GGD50_003296</name>
</gene>
<comment type="caution">
    <text evidence="2">The sequence shown here is derived from an EMBL/GenBank/DDBJ whole genome shotgun (WGS) entry which is preliminary data.</text>
</comment>
<keyword evidence="3" id="KW-1185">Reference proteome</keyword>
<evidence type="ECO:0000256" key="1">
    <source>
        <dbReference type="ARBA" id="ARBA00010751"/>
    </source>
</evidence>
<evidence type="ECO:0008006" key="4">
    <source>
        <dbReference type="Google" id="ProtNLM"/>
    </source>
</evidence>
<dbReference type="Gene3D" id="3.30.110.70">
    <property type="entry name" value="Hypothetical protein apc22750. Chain B"/>
    <property type="match status" value="1"/>
</dbReference>
<dbReference type="RefSeq" id="WP_183938357.1">
    <property type="nucleotide sequence ID" value="NZ_JACHBI010000006.1"/>
</dbReference>
<comment type="similarity">
    <text evidence="1">Belongs to the UPF0145 family.</text>
</comment>
<organism evidence="2 3">
    <name type="scientific">Rhizobium paranaense</name>
    <dbReference type="NCBI Taxonomy" id="1650438"/>
    <lineage>
        <taxon>Bacteria</taxon>
        <taxon>Pseudomonadati</taxon>
        <taxon>Pseudomonadota</taxon>
        <taxon>Alphaproteobacteria</taxon>
        <taxon>Hyphomicrobiales</taxon>
        <taxon>Rhizobiaceae</taxon>
        <taxon>Rhizobium/Agrobacterium group</taxon>
        <taxon>Rhizobium</taxon>
    </lineage>
</organism>
<evidence type="ECO:0000313" key="2">
    <source>
        <dbReference type="EMBL" id="MBB5574667.1"/>
    </source>
</evidence>
<dbReference type="AlphaFoldDB" id="A0A7W9D1U5"/>
<name>A0A7W9D1U5_9HYPH</name>
<protein>
    <recommendedName>
        <fullName evidence="4">Heavy metal-binding domain-containing protein</fullName>
    </recommendedName>
</protein>
<dbReference type="SUPFAM" id="SSF117782">
    <property type="entry name" value="YbjQ-like"/>
    <property type="match status" value="1"/>
</dbReference>
<accession>A0A7W9D1U5</accession>
<dbReference type="InterPro" id="IPR002765">
    <property type="entry name" value="UPF0145_YbjQ-like"/>
</dbReference>
<dbReference type="InterPro" id="IPR035439">
    <property type="entry name" value="UPF0145_dom_sf"/>
</dbReference>
<dbReference type="Proteomes" id="UP000549882">
    <property type="component" value="Unassembled WGS sequence"/>
</dbReference>
<reference evidence="2 3" key="1">
    <citation type="submission" date="2020-08" db="EMBL/GenBank/DDBJ databases">
        <title>Genomic Encyclopedia of Type Strains, Phase IV (KMG-V): Genome sequencing to study the core and pangenomes of soil and plant-associated prokaryotes.</title>
        <authorList>
            <person name="Whitman W."/>
        </authorList>
    </citation>
    <scope>NUCLEOTIDE SEQUENCE [LARGE SCALE GENOMIC DNA]</scope>
    <source>
        <strain evidence="2 3">SEMIA 4064</strain>
    </source>
</reference>